<gene>
    <name evidence="1" type="ORF">METZ01_LOCUS395830</name>
</gene>
<accession>A0A382V8U8</accession>
<evidence type="ECO:0000313" key="1">
    <source>
        <dbReference type="EMBL" id="SVD42976.1"/>
    </source>
</evidence>
<protein>
    <submittedName>
        <fullName evidence="1">Uncharacterized protein</fullName>
    </submittedName>
</protein>
<proteinExistence type="predicted"/>
<dbReference type="AlphaFoldDB" id="A0A382V8U8"/>
<sequence>MQQHKAITFTSKQLKPAPGGGWHLRVTVDGKRIKQKLTDPKLTTKDLALERAREIVRDARAGRWDEINATKTRRGIATIGEILTAYTATPDLDHVAPATRHRNAIALRLVIRQGLAQLGRHVKDPTPI</sequence>
<dbReference type="EMBL" id="UINC01150103">
    <property type="protein sequence ID" value="SVD42976.1"/>
    <property type="molecule type" value="Genomic_DNA"/>
</dbReference>
<organism evidence="1">
    <name type="scientific">marine metagenome</name>
    <dbReference type="NCBI Taxonomy" id="408172"/>
    <lineage>
        <taxon>unclassified sequences</taxon>
        <taxon>metagenomes</taxon>
        <taxon>ecological metagenomes</taxon>
    </lineage>
</organism>
<feature type="non-terminal residue" evidence="1">
    <location>
        <position position="128"/>
    </location>
</feature>
<reference evidence="1" key="1">
    <citation type="submission" date="2018-05" db="EMBL/GenBank/DDBJ databases">
        <authorList>
            <person name="Lanie J.A."/>
            <person name="Ng W.-L."/>
            <person name="Kazmierczak K.M."/>
            <person name="Andrzejewski T.M."/>
            <person name="Davidsen T.M."/>
            <person name="Wayne K.J."/>
            <person name="Tettelin H."/>
            <person name="Glass J.I."/>
            <person name="Rusch D."/>
            <person name="Podicherti R."/>
            <person name="Tsui H.-C.T."/>
            <person name="Winkler M.E."/>
        </authorList>
    </citation>
    <scope>NUCLEOTIDE SEQUENCE</scope>
</reference>
<name>A0A382V8U8_9ZZZZ</name>